<dbReference type="AlphaFoldDB" id="A0A1H3MW94"/>
<dbReference type="EMBL" id="FNPE01000008">
    <property type="protein sequence ID" value="SDY80758.1"/>
    <property type="molecule type" value="Genomic_DNA"/>
</dbReference>
<dbReference type="KEGG" id="dla:I6G47_32970"/>
<dbReference type="Proteomes" id="UP000183417">
    <property type="component" value="Unassembled WGS sequence"/>
</dbReference>
<proteinExistence type="predicted"/>
<dbReference type="GeneID" id="94688936"/>
<evidence type="ECO:0000313" key="2">
    <source>
        <dbReference type="EMBL" id="SDY80758.1"/>
    </source>
</evidence>
<geneLocation type="plasmid" evidence="1 4">
    <name>unnamed</name>
</geneLocation>
<organism evidence="2 3">
    <name type="scientific">Delftia lacustris</name>
    <dbReference type="NCBI Taxonomy" id="558537"/>
    <lineage>
        <taxon>Bacteria</taxon>
        <taxon>Pseudomonadati</taxon>
        <taxon>Pseudomonadota</taxon>
        <taxon>Betaproteobacteria</taxon>
        <taxon>Burkholderiales</taxon>
        <taxon>Comamonadaceae</taxon>
        <taxon>Delftia</taxon>
    </lineage>
</organism>
<evidence type="ECO:0000313" key="3">
    <source>
        <dbReference type="Proteomes" id="UP000183417"/>
    </source>
</evidence>
<gene>
    <name evidence="1" type="ORF">I6G47_32970</name>
    <name evidence="2" type="ORF">SAMN05421547_10865</name>
</gene>
<dbReference type="PROSITE" id="PS51257">
    <property type="entry name" value="PROKAR_LIPOPROTEIN"/>
    <property type="match status" value="1"/>
</dbReference>
<sequence length="161" mass="17170">MHRFLLPAIAAVALAGCSTKASQSDLAQIYIGSPQVTEWHEGVLVQAIESKTTSDVVDLAGQALPTHGVLGGVGAVINAASLVSSGAVYSYQFHLKKPDGNVAVLPPIEYTKKMNFIVGDTYRVFYADSLKIKWPANLTKYPELTARTAAREIKTGAPTQP</sequence>
<keyword evidence="1" id="KW-0614">Plasmid</keyword>
<protein>
    <submittedName>
        <fullName evidence="2">Uncharacterized protein</fullName>
    </submittedName>
</protein>
<evidence type="ECO:0000313" key="4">
    <source>
        <dbReference type="Proteomes" id="UP000595064"/>
    </source>
</evidence>
<dbReference type="EMBL" id="CP065749">
    <property type="protein sequence ID" value="QPS84961.1"/>
    <property type="molecule type" value="Genomic_DNA"/>
</dbReference>
<reference evidence="2 3" key="1">
    <citation type="submission" date="2016-10" db="EMBL/GenBank/DDBJ databases">
        <authorList>
            <person name="de Groot N.N."/>
        </authorList>
    </citation>
    <scope>NUCLEOTIDE SEQUENCE [LARGE SCALE GENOMIC DNA]</scope>
    <source>
        <strain evidence="2 3">LMG 24775</strain>
    </source>
</reference>
<accession>A0A1H3MW94</accession>
<dbReference type="Proteomes" id="UP000595064">
    <property type="component" value="Plasmid unnamed"/>
</dbReference>
<name>A0A1H3MW94_9BURK</name>
<keyword evidence="4" id="KW-1185">Reference proteome</keyword>
<evidence type="ECO:0000313" key="1">
    <source>
        <dbReference type="EMBL" id="QPS84961.1"/>
    </source>
</evidence>
<dbReference type="RefSeq" id="WP_074921853.1">
    <property type="nucleotide sequence ID" value="NZ_CP065749.1"/>
</dbReference>
<reference evidence="1 4" key="2">
    <citation type="submission" date="2020-12" db="EMBL/GenBank/DDBJ databases">
        <title>FDA dAtabase for Regulatory Grade micrObial Sequences (FDA-ARGOS): Supporting development and validation of Infectious Disease Dx tests.</title>
        <authorList>
            <person name="Sproer C."/>
            <person name="Gronow S."/>
            <person name="Severitt S."/>
            <person name="Schroder I."/>
            <person name="Tallon L."/>
            <person name="Sadzewicz L."/>
            <person name="Zhao X."/>
            <person name="Boylan J."/>
            <person name="Ott S."/>
            <person name="Bowen H."/>
            <person name="Vavikolanu K."/>
            <person name="Mehta A."/>
            <person name="Aluvathingal J."/>
            <person name="Nadendla S."/>
            <person name="Lowell S."/>
            <person name="Myers T."/>
            <person name="Yan Y."/>
            <person name="Sichtig H."/>
        </authorList>
    </citation>
    <scope>NUCLEOTIDE SEQUENCE [LARGE SCALE GENOMIC DNA]</scope>
    <source>
        <strain evidence="1 4">FDAARGOS_890</strain>
        <plasmid evidence="1 4">unnamed</plasmid>
    </source>
</reference>